<dbReference type="SMART" id="SM00283">
    <property type="entry name" value="MA"/>
    <property type="match status" value="1"/>
</dbReference>
<dbReference type="PANTHER" id="PTHR32089">
    <property type="entry name" value="METHYL-ACCEPTING CHEMOTAXIS PROTEIN MCPB"/>
    <property type="match status" value="1"/>
</dbReference>
<dbReference type="Gene3D" id="3.30.450.20">
    <property type="entry name" value="PAS domain"/>
    <property type="match status" value="2"/>
</dbReference>
<keyword evidence="2" id="KW-1003">Cell membrane</keyword>
<dbReference type="CDD" id="cd06225">
    <property type="entry name" value="HAMP"/>
    <property type="match status" value="1"/>
</dbReference>
<comment type="similarity">
    <text evidence="8">Belongs to the methyl-accepting chemotaxis (MCP) protein family.</text>
</comment>
<keyword evidence="3" id="KW-0145">Chemotaxis</keyword>
<dbReference type="PROSITE" id="PS50885">
    <property type="entry name" value="HAMP"/>
    <property type="match status" value="1"/>
</dbReference>
<evidence type="ECO:0000313" key="14">
    <source>
        <dbReference type="Proteomes" id="UP000294801"/>
    </source>
</evidence>
<dbReference type="InterPro" id="IPR033479">
    <property type="entry name" value="dCache_1"/>
</dbReference>
<dbReference type="InterPro" id="IPR029151">
    <property type="entry name" value="Sensor-like_sf"/>
</dbReference>
<dbReference type="Pfam" id="PF02743">
    <property type="entry name" value="dCache_1"/>
    <property type="match status" value="1"/>
</dbReference>
<evidence type="ECO:0000259" key="11">
    <source>
        <dbReference type="PROSITE" id="PS50111"/>
    </source>
</evidence>
<evidence type="ECO:0000256" key="8">
    <source>
        <dbReference type="ARBA" id="ARBA00029447"/>
    </source>
</evidence>
<evidence type="ECO:0000256" key="2">
    <source>
        <dbReference type="ARBA" id="ARBA00022475"/>
    </source>
</evidence>
<evidence type="ECO:0000256" key="6">
    <source>
        <dbReference type="ARBA" id="ARBA00023136"/>
    </source>
</evidence>
<keyword evidence="14" id="KW-1185">Reference proteome</keyword>
<dbReference type="Pfam" id="PF00015">
    <property type="entry name" value="MCPsignal"/>
    <property type="match status" value="1"/>
</dbReference>
<keyword evidence="4 10" id="KW-0812">Transmembrane</keyword>
<dbReference type="InterPro" id="IPR003660">
    <property type="entry name" value="HAMP_dom"/>
</dbReference>
<dbReference type="SUPFAM" id="SSF58104">
    <property type="entry name" value="Methyl-accepting chemotaxis protein (MCP) signaling domain"/>
    <property type="match status" value="1"/>
</dbReference>
<dbReference type="Proteomes" id="UP000294801">
    <property type="component" value="Unassembled WGS sequence"/>
</dbReference>
<feature type="domain" description="Methyl-accepting transducer" evidence="11">
    <location>
        <begin position="371"/>
        <end position="607"/>
    </location>
</feature>
<evidence type="ECO:0000256" key="10">
    <source>
        <dbReference type="SAM" id="Phobius"/>
    </source>
</evidence>
<evidence type="ECO:0000256" key="7">
    <source>
        <dbReference type="ARBA" id="ARBA00023224"/>
    </source>
</evidence>
<dbReference type="PROSITE" id="PS50111">
    <property type="entry name" value="CHEMOTAXIS_TRANSDUC_2"/>
    <property type="match status" value="1"/>
</dbReference>
<evidence type="ECO:0000256" key="5">
    <source>
        <dbReference type="ARBA" id="ARBA00022989"/>
    </source>
</evidence>
<dbReference type="CDD" id="cd12912">
    <property type="entry name" value="PDC2_MCP_like"/>
    <property type="match status" value="1"/>
</dbReference>
<organism evidence="13 14">
    <name type="scientific">Gulbenkiania mobilis</name>
    <dbReference type="NCBI Taxonomy" id="397457"/>
    <lineage>
        <taxon>Bacteria</taxon>
        <taxon>Pseudomonadati</taxon>
        <taxon>Pseudomonadota</taxon>
        <taxon>Betaproteobacteria</taxon>
        <taxon>Neisseriales</taxon>
        <taxon>Chromobacteriaceae</taxon>
        <taxon>Gulbenkiania</taxon>
    </lineage>
</organism>
<proteinExistence type="inferred from homology"/>
<keyword evidence="7 9" id="KW-0807">Transducer</keyword>
<dbReference type="Pfam" id="PF00672">
    <property type="entry name" value="HAMP"/>
    <property type="match status" value="1"/>
</dbReference>
<dbReference type="CDD" id="cd12913">
    <property type="entry name" value="PDC1_MCP_like"/>
    <property type="match status" value="1"/>
</dbReference>
<evidence type="ECO:0000259" key="12">
    <source>
        <dbReference type="PROSITE" id="PS50885"/>
    </source>
</evidence>
<feature type="domain" description="HAMP" evidence="12">
    <location>
        <begin position="312"/>
        <end position="366"/>
    </location>
</feature>
<dbReference type="InterPro" id="IPR004089">
    <property type="entry name" value="MCPsignal_dom"/>
</dbReference>
<dbReference type="Gene3D" id="1.10.287.950">
    <property type="entry name" value="Methyl-accepting chemotaxis protein"/>
    <property type="match status" value="1"/>
</dbReference>
<evidence type="ECO:0000256" key="1">
    <source>
        <dbReference type="ARBA" id="ARBA00004651"/>
    </source>
</evidence>
<dbReference type="EMBL" id="SMDA01000011">
    <property type="protein sequence ID" value="TCW28659.1"/>
    <property type="molecule type" value="Genomic_DNA"/>
</dbReference>
<protein>
    <submittedName>
        <fullName evidence="13">Methyl-accepting chemotaxis protein</fullName>
    </submittedName>
</protein>
<keyword evidence="6 10" id="KW-0472">Membrane</keyword>
<dbReference type="CDD" id="cd11386">
    <property type="entry name" value="MCP_signal"/>
    <property type="match status" value="1"/>
</dbReference>
<sequence>MPASCKPDGRSKKEREDKMSTMRAKLTLLIALLLACLGAILTGLTYLQMRSTLTDQIQNEMAGISDGYSQTVQDWVAGKTQVIAALAPMGLGADPMSAMKQSREGAGFDLTYVGYADKRMLYSDGRPQKPDYDPTARPWYKAAEAAGKPGVSEPYIDFDTKKLVLTFYAPVREGSTLRGVAGGDIFIDSIVKTILAIKIHDTGYAFLVDKNGTVIAHPDQKLTLKPLTELDAELSAAKLADLAQSRALGDVSINGTPMFVHVSPVAGTEWYMGTVVEKANVLAPLNKLLYTLIGIAIVAFLIMLPVAWMLLVRQLRGLLRLQTAMREISQGEGDLTRRMEVQGKDEIAETARAFNSFIEQLQQMFIAVRREADSVIDGVEAVTGAVERVAEDSRQISDVSSANAATLEEITVSISHIADAAREADGMVRATGEVSAESAAEMNRIASEMTRTVDAVRGLASMLSTLDNRSQQITGITNVIKDIADQTNLLALNAAIEAARAGEMGRGFAVVADEVRKLAERTAQATVEITGMVNAIRDETRQAVDNMQTTVSSVDGGVEMTQSAVRRIAQIQESVEAVVAKMNEIALSTGEQHNATTAIAQSTERINSRIIDSDAAMQSAHGTLTSLSRTASSMRQLFARFHL</sequence>
<evidence type="ECO:0000313" key="13">
    <source>
        <dbReference type="EMBL" id="TCW28659.1"/>
    </source>
</evidence>
<gene>
    <name evidence="13" type="ORF">EV669_11152</name>
</gene>
<evidence type="ECO:0000256" key="3">
    <source>
        <dbReference type="ARBA" id="ARBA00022500"/>
    </source>
</evidence>
<accession>A0ABY2CTP8</accession>
<comment type="caution">
    <text evidence="13">The sequence shown here is derived from an EMBL/GenBank/DDBJ whole genome shotgun (WGS) entry which is preliminary data.</text>
</comment>
<evidence type="ECO:0000256" key="4">
    <source>
        <dbReference type="ARBA" id="ARBA00022692"/>
    </source>
</evidence>
<keyword evidence="5 10" id="KW-1133">Transmembrane helix</keyword>
<feature type="transmembrane region" description="Helical" evidence="10">
    <location>
        <begin position="288"/>
        <end position="311"/>
    </location>
</feature>
<comment type="subcellular location">
    <subcellularLocation>
        <location evidence="1">Cell membrane</location>
        <topology evidence="1">Multi-pass membrane protein</topology>
    </subcellularLocation>
</comment>
<reference evidence="13 14" key="1">
    <citation type="submission" date="2019-03" db="EMBL/GenBank/DDBJ databases">
        <title>Genomic Encyclopedia of Type Strains, Phase IV (KMG-IV): sequencing the most valuable type-strain genomes for metagenomic binning, comparative biology and taxonomic classification.</title>
        <authorList>
            <person name="Goeker M."/>
        </authorList>
    </citation>
    <scope>NUCLEOTIDE SEQUENCE [LARGE SCALE GENOMIC DNA]</scope>
    <source>
        <strain evidence="13 14">DSM 18507</strain>
    </source>
</reference>
<dbReference type="PANTHER" id="PTHR32089:SF117">
    <property type="entry name" value="METHYL ACCEPTING SENSORY TRANSDUCER WITH CACHE_1 SMALL MOLECULE BINDING DOMAIN"/>
    <property type="match status" value="1"/>
</dbReference>
<name>A0ABY2CTP8_GULMO</name>
<dbReference type="SMART" id="SM00304">
    <property type="entry name" value="HAMP"/>
    <property type="match status" value="1"/>
</dbReference>
<evidence type="ECO:0000256" key="9">
    <source>
        <dbReference type="PROSITE-ProRule" id="PRU00284"/>
    </source>
</evidence>
<dbReference type="SUPFAM" id="SSF103190">
    <property type="entry name" value="Sensory domain-like"/>
    <property type="match status" value="1"/>
</dbReference>